<dbReference type="InterPro" id="IPR018391">
    <property type="entry name" value="PQQ_b-propeller_rpt"/>
</dbReference>
<dbReference type="SMART" id="SM00564">
    <property type="entry name" value="PQQ"/>
    <property type="match status" value="3"/>
</dbReference>
<keyword evidence="4" id="KW-1185">Reference proteome</keyword>
<dbReference type="InterPro" id="IPR015943">
    <property type="entry name" value="WD40/YVTN_repeat-like_dom_sf"/>
</dbReference>
<protein>
    <submittedName>
        <fullName evidence="3">Outer membrane protein assembly factor BamB</fullName>
    </submittedName>
</protein>
<dbReference type="InterPro" id="IPR011047">
    <property type="entry name" value="Quinoprotein_ADH-like_sf"/>
</dbReference>
<evidence type="ECO:0000313" key="4">
    <source>
        <dbReference type="Proteomes" id="UP001239626"/>
    </source>
</evidence>
<dbReference type="SUPFAM" id="SSF50998">
    <property type="entry name" value="Quinoprotein alcohol dehydrogenase-like"/>
    <property type="match status" value="1"/>
</dbReference>
<proteinExistence type="predicted"/>
<feature type="domain" description="Pyrrolo-quinoline quinone repeat" evidence="2">
    <location>
        <begin position="355"/>
        <end position="479"/>
    </location>
</feature>
<evidence type="ECO:0000259" key="2">
    <source>
        <dbReference type="Pfam" id="PF13360"/>
    </source>
</evidence>
<dbReference type="Proteomes" id="UP001239626">
    <property type="component" value="Unassembled WGS sequence"/>
</dbReference>
<reference evidence="3 4" key="1">
    <citation type="submission" date="2023-07" db="EMBL/GenBank/DDBJ databases">
        <title>Sorghum-associated microbial communities from plants grown in Nebraska, USA.</title>
        <authorList>
            <person name="Schachtman D."/>
        </authorList>
    </citation>
    <scope>NUCLEOTIDE SEQUENCE [LARGE SCALE GENOMIC DNA]</scope>
    <source>
        <strain evidence="3 4">BE332</strain>
    </source>
</reference>
<dbReference type="EMBL" id="JAUSVB010000007">
    <property type="protein sequence ID" value="MDQ0375913.1"/>
    <property type="molecule type" value="Genomic_DNA"/>
</dbReference>
<dbReference type="Pfam" id="PF13360">
    <property type="entry name" value="PQQ_2"/>
    <property type="match status" value="2"/>
</dbReference>
<evidence type="ECO:0000313" key="3">
    <source>
        <dbReference type="EMBL" id="MDQ0375913.1"/>
    </source>
</evidence>
<dbReference type="InterPro" id="IPR002372">
    <property type="entry name" value="PQQ_rpt_dom"/>
</dbReference>
<dbReference type="PANTHER" id="PTHR34512:SF30">
    <property type="entry name" value="OUTER MEMBRANE PROTEIN ASSEMBLY FACTOR BAMB"/>
    <property type="match status" value="1"/>
</dbReference>
<dbReference type="Gene3D" id="2.130.10.10">
    <property type="entry name" value="YVTN repeat-like/Quinoprotein amine dehydrogenase"/>
    <property type="match status" value="2"/>
</dbReference>
<sequence>MRRRTGMEAVELVERDDVAPRPEDPGDVAPRRRSRRWLLVPLLVAVALVGAQVVVEARERAAVEALAQVEGVVRPVDEDVQILWTLDAGTQWVPWSGQTGGVLVGLQRASDGSQALIAVDELTGERRWTTPLADAHADHAEDGFSPVGGCAVEPGDSGRIVCLVTDAYLAFRQTENVLVPSDVSRIVVADSADGSVVAEHEAPGAVAFTVLPGAVAVGVPRADGALVVTATDLLTGRQHWQSVVPTAGAEPDEGGFVDRSTTMLRTDDGLAVVTAGRRITVLDGDGGPARTVIDASNGFAVDERLGVVVAFSLDDEGQETTTIVGGGPDLVLPGRLARVSADDGSLSDLVLAAGSRIRAYDRSTGRELWDVGHGLSGTAVVARGRAYLSTPDGVVAIDGRTGAELWRAPVLTGRTMGDLVTDGHHLLSAQQRPDEPGAVTALNDWPGVGELVAYRFDDGGEDWRVDLPGTLLGVASEGHTLLGWGPAGAVLG</sequence>
<feature type="transmembrane region" description="Helical" evidence="1">
    <location>
        <begin position="37"/>
        <end position="55"/>
    </location>
</feature>
<feature type="domain" description="Pyrrolo-quinoline quinone repeat" evidence="2">
    <location>
        <begin position="117"/>
        <end position="289"/>
    </location>
</feature>
<dbReference type="PANTHER" id="PTHR34512">
    <property type="entry name" value="CELL SURFACE PROTEIN"/>
    <property type="match status" value="1"/>
</dbReference>
<organism evidence="3 4">
    <name type="scientific">Cellulomonas humilata</name>
    <dbReference type="NCBI Taxonomy" id="144055"/>
    <lineage>
        <taxon>Bacteria</taxon>
        <taxon>Bacillati</taxon>
        <taxon>Actinomycetota</taxon>
        <taxon>Actinomycetes</taxon>
        <taxon>Micrococcales</taxon>
        <taxon>Cellulomonadaceae</taxon>
        <taxon>Cellulomonas</taxon>
    </lineage>
</organism>
<gene>
    <name evidence="3" type="ORF">J2X26_004256</name>
</gene>
<dbReference type="RefSeq" id="WP_307494696.1">
    <property type="nucleotide sequence ID" value="NZ_JAUSVB010000007.1"/>
</dbReference>
<keyword evidence="1" id="KW-0472">Membrane</keyword>
<accession>A0ABU0EKW1</accession>
<keyword evidence="1" id="KW-1133">Transmembrane helix</keyword>
<comment type="caution">
    <text evidence="3">The sequence shown here is derived from an EMBL/GenBank/DDBJ whole genome shotgun (WGS) entry which is preliminary data.</text>
</comment>
<evidence type="ECO:0000256" key="1">
    <source>
        <dbReference type="SAM" id="Phobius"/>
    </source>
</evidence>
<keyword evidence="1" id="KW-0812">Transmembrane</keyword>
<name>A0ABU0EKW1_9CELL</name>